<dbReference type="GeneID" id="24137661"/>
<feature type="transmembrane region" description="Helical" evidence="1">
    <location>
        <begin position="284"/>
        <end position="304"/>
    </location>
</feature>
<dbReference type="OrthoDB" id="67365at2759"/>
<proteinExistence type="predicted"/>
<dbReference type="KEGG" id="spar:SPRG_15993"/>
<reference evidence="2 3" key="1">
    <citation type="journal article" date="2013" name="PLoS Genet.">
        <title>Distinctive expansion of potential virulence genes in the genome of the oomycete fish pathogen Saprolegnia parasitica.</title>
        <authorList>
            <person name="Jiang R.H."/>
            <person name="de Bruijn I."/>
            <person name="Haas B.J."/>
            <person name="Belmonte R."/>
            <person name="Lobach L."/>
            <person name="Christie J."/>
            <person name="van den Ackerveken G."/>
            <person name="Bottin A."/>
            <person name="Bulone V."/>
            <person name="Diaz-Moreno S.M."/>
            <person name="Dumas B."/>
            <person name="Fan L."/>
            <person name="Gaulin E."/>
            <person name="Govers F."/>
            <person name="Grenville-Briggs L.J."/>
            <person name="Horner N.R."/>
            <person name="Levin J.Z."/>
            <person name="Mammella M."/>
            <person name="Meijer H.J."/>
            <person name="Morris P."/>
            <person name="Nusbaum C."/>
            <person name="Oome S."/>
            <person name="Phillips A.J."/>
            <person name="van Rooyen D."/>
            <person name="Rzeszutek E."/>
            <person name="Saraiva M."/>
            <person name="Secombes C.J."/>
            <person name="Seidl M.F."/>
            <person name="Snel B."/>
            <person name="Stassen J.H."/>
            <person name="Sykes S."/>
            <person name="Tripathy S."/>
            <person name="van den Berg H."/>
            <person name="Vega-Arreguin J.C."/>
            <person name="Wawra S."/>
            <person name="Young S.K."/>
            <person name="Zeng Q."/>
            <person name="Dieguez-Uribeondo J."/>
            <person name="Russ C."/>
            <person name="Tyler B.M."/>
            <person name="van West P."/>
        </authorList>
    </citation>
    <scope>NUCLEOTIDE SEQUENCE [LARGE SCALE GENOMIC DNA]</scope>
    <source>
        <strain evidence="2 3">CBS 223.65</strain>
    </source>
</reference>
<keyword evidence="1" id="KW-0472">Membrane</keyword>
<evidence type="ECO:0000313" key="3">
    <source>
        <dbReference type="Proteomes" id="UP000030745"/>
    </source>
</evidence>
<keyword evidence="1" id="KW-1133">Transmembrane helix</keyword>
<gene>
    <name evidence="2" type="ORF">SPRG_15993</name>
</gene>
<organism evidence="2 3">
    <name type="scientific">Saprolegnia parasitica (strain CBS 223.65)</name>
    <dbReference type="NCBI Taxonomy" id="695850"/>
    <lineage>
        <taxon>Eukaryota</taxon>
        <taxon>Sar</taxon>
        <taxon>Stramenopiles</taxon>
        <taxon>Oomycota</taxon>
        <taxon>Saprolegniomycetes</taxon>
        <taxon>Saprolegniales</taxon>
        <taxon>Saprolegniaceae</taxon>
        <taxon>Saprolegnia</taxon>
    </lineage>
</organism>
<dbReference type="AlphaFoldDB" id="A0A067BWQ6"/>
<name>A0A067BWQ6_SAPPC</name>
<accession>A0A067BWQ6</accession>
<keyword evidence="3" id="KW-1185">Reference proteome</keyword>
<sequence>MGSGPSSENQKAIVRYAKRDCSGSVDYTNVISTMSDGSVLSACTAGYYTGKITPPPSQYAPDTIYATISIPDMGSTEEVVDGLCVAVSPSADIYLKASCTAQDFAYYGNANCTDVLALDATAVSIICETPNPISWPATSTLIGQTYAQANCSGETLYAVNVGSGGIPYDVILPHRASNRRCTDGLIYNTTVYLETFGINATYMTISRSYMTEVARDQTCVFTGDKFLRASCANATFAYYSDSACSDLVDVLEVGAVSTACGIVFNNVTVPKTTSLVITSGGSGGAIALMLFCVLVGGLVLGYLASRRDQIMAADPMKRQLKASKVNKSEEDSGAADDDV</sequence>
<dbReference type="VEuPathDB" id="FungiDB:SPRG_15993"/>
<keyword evidence="1" id="KW-0812">Transmembrane</keyword>
<dbReference type="Proteomes" id="UP000030745">
    <property type="component" value="Unassembled WGS sequence"/>
</dbReference>
<dbReference type="EMBL" id="KK583403">
    <property type="protein sequence ID" value="KDO18711.1"/>
    <property type="molecule type" value="Genomic_DNA"/>
</dbReference>
<evidence type="ECO:0000256" key="1">
    <source>
        <dbReference type="SAM" id="Phobius"/>
    </source>
</evidence>
<protein>
    <submittedName>
        <fullName evidence="2">Uncharacterized protein</fullName>
    </submittedName>
</protein>
<evidence type="ECO:0000313" key="2">
    <source>
        <dbReference type="EMBL" id="KDO18711.1"/>
    </source>
</evidence>
<dbReference type="RefSeq" id="XP_012210588.1">
    <property type="nucleotide sequence ID" value="XM_012355198.1"/>
</dbReference>